<feature type="chain" id="PRO_5004807635" evidence="2">
    <location>
        <begin position="29"/>
        <end position="118"/>
    </location>
</feature>
<evidence type="ECO:0000313" key="4">
    <source>
        <dbReference type="Proteomes" id="UP000017836"/>
    </source>
</evidence>
<evidence type="ECO:0000313" key="3">
    <source>
        <dbReference type="EMBL" id="ERM94060.1"/>
    </source>
</evidence>
<evidence type="ECO:0000256" key="2">
    <source>
        <dbReference type="SAM" id="SignalP"/>
    </source>
</evidence>
<evidence type="ECO:0000256" key="1">
    <source>
        <dbReference type="SAM" id="MobiDB-lite"/>
    </source>
</evidence>
<reference evidence="4" key="1">
    <citation type="journal article" date="2013" name="Science">
        <title>The Amborella genome and the evolution of flowering plants.</title>
        <authorList>
            <consortium name="Amborella Genome Project"/>
        </authorList>
    </citation>
    <scope>NUCLEOTIDE SEQUENCE [LARGE SCALE GENOMIC DNA]</scope>
</reference>
<proteinExistence type="predicted"/>
<dbReference type="PANTHER" id="PTHR34961:SF1">
    <property type="entry name" value="ROOT MERISTEM GROWTH FACTOR 10"/>
    <property type="match status" value="1"/>
</dbReference>
<keyword evidence="2" id="KW-0732">Signal</keyword>
<feature type="signal peptide" evidence="2">
    <location>
        <begin position="1"/>
        <end position="28"/>
    </location>
</feature>
<dbReference type="PANTHER" id="PTHR34961">
    <property type="entry name" value="TRANSMEMBRANE PROTEIN"/>
    <property type="match status" value="1"/>
</dbReference>
<keyword evidence="4" id="KW-1185">Reference proteome</keyword>
<feature type="region of interest" description="Disordered" evidence="1">
    <location>
        <begin position="64"/>
        <end position="118"/>
    </location>
</feature>
<protein>
    <submittedName>
        <fullName evidence="3">Uncharacterized protein</fullName>
    </submittedName>
</protein>
<name>W1NFV2_AMBTC</name>
<dbReference type="AlphaFoldDB" id="W1NFV2"/>
<sequence length="118" mass="13236">MANQRRNLTISPLLLILFLSLIVHTCSARLLLAASHAERVHHHSSKGREGESVRIHSNTIMKLLRKEDQGSRRKMGKSLSVVQNRSLTAVSRRSSRGKHGPGFHLDYSPPLTHPPIHN</sequence>
<organism evidence="3 4">
    <name type="scientific">Amborella trichopoda</name>
    <dbReference type="NCBI Taxonomy" id="13333"/>
    <lineage>
        <taxon>Eukaryota</taxon>
        <taxon>Viridiplantae</taxon>
        <taxon>Streptophyta</taxon>
        <taxon>Embryophyta</taxon>
        <taxon>Tracheophyta</taxon>
        <taxon>Spermatophyta</taxon>
        <taxon>Magnoliopsida</taxon>
        <taxon>Amborellales</taxon>
        <taxon>Amborellaceae</taxon>
        <taxon>Amborella</taxon>
    </lineage>
</organism>
<dbReference type="InterPro" id="IPR053313">
    <property type="entry name" value="RGF"/>
</dbReference>
<dbReference type="Proteomes" id="UP000017836">
    <property type="component" value="Unassembled WGS sequence"/>
</dbReference>
<feature type="compositionally biased region" description="Polar residues" evidence="1">
    <location>
        <begin position="80"/>
        <end position="92"/>
    </location>
</feature>
<dbReference type="Gramene" id="ERM94060">
    <property type="protein sequence ID" value="ERM94060"/>
    <property type="gene ID" value="AMTR_s00010p00068530"/>
</dbReference>
<accession>W1NFV2</accession>
<dbReference type="EMBL" id="KI397513">
    <property type="protein sequence ID" value="ERM94060.1"/>
    <property type="molecule type" value="Genomic_DNA"/>
</dbReference>
<gene>
    <name evidence="3" type="ORF">AMTR_s00010p00068530</name>
</gene>
<dbReference type="HOGENOM" id="CLU_2076252_0_0_1"/>